<dbReference type="Proteomes" id="UP001054945">
    <property type="component" value="Unassembled WGS sequence"/>
</dbReference>
<evidence type="ECO:0000313" key="1">
    <source>
        <dbReference type="EMBL" id="GIY69556.1"/>
    </source>
</evidence>
<dbReference type="EMBL" id="BPLR01014550">
    <property type="protein sequence ID" value="GIY69556.1"/>
    <property type="molecule type" value="Genomic_DNA"/>
</dbReference>
<organism evidence="1 2">
    <name type="scientific">Caerostris extrusa</name>
    <name type="common">Bark spider</name>
    <name type="synonym">Caerostris bankana</name>
    <dbReference type="NCBI Taxonomy" id="172846"/>
    <lineage>
        <taxon>Eukaryota</taxon>
        <taxon>Metazoa</taxon>
        <taxon>Ecdysozoa</taxon>
        <taxon>Arthropoda</taxon>
        <taxon>Chelicerata</taxon>
        <taxon>Arachnida</taxon>
        <taxon>Araneae</taxon>
        <taxon>Araneomorphae</taxon>
        <taxon>Entelegynae</taxon>
        <taxon>Araneoidea</taxon>
        <taxon>Araneidae</taxon>
        <taxon>Caerostris</taxon>
    </lineage>
</organism>
<protein>
    <submittedName>
        <fullName evidence="1">Uncharacterized protein</fullName>
    </submittedName>
</protein>
<reference evidence="1 2" key="1">
    <citation type="submission" date="2021-06" db="EMBL/GenBank/DDBJ databases">
        <title>Caerostris extrusa draft genome.</title>
        <authorList>
            <person name="Kono N."/>
            <person name="Arakawa K."/>
        </authorList>
    </citation>
    <scope>NUCLEOTIDE SEQUENCE [LARGE SCALE GENOMIC DNA]</scope>
</reference>
<comment type="caution">
    <text evidence="1">The sequence shown here is derived from an EMBL/GenBank/DDBJ whole genome shotgun (WGS) entry which is preliminary data.</text>
</comment>
<name>A0AAV4VI50_CAEEX</name>
<sequence>MWANILTPKRNETDQQHQLFTFPIKCCSSFCHNCAIASTARRMKRTQYCPSLKSRGHFLPGSSSFWEGFISTTCMLCSAFACSWSPFCFRIDPDEHLNDDYF</sequence>
<evidence type="ECO:0000313" key="2">
    <source>
        <dbReference type="Proteomes" id="UP001054945"/>
    </source>
</evidence>
<gene>
    <name evidence="1" type="ORF">CEXT_302041</name>
</gene>
<accession>A0AAV4VI50</accession>
<keyword evidence="2" id="KW-1185">Reference proteome</keyword>
<dbReference type="AlphaFoldDB" id="A0AAV4VI50"/>
<proteinExistence type="predicted"/>